<dbReference type="GO" id="GO:0005829">
    <property type="term" value="C:cytosol"/>
    <property type="evidence" value="ECO:0007669"/>
    <property type="project" value="TreeGrafter"/>
</dbReference>
<dbReference type="Proteomes" id="UP000572051">
    <property type="component" value="Unassembled WGS sequence"/>
</dbReference>
<name>A0A7Z0ERY8_9ACTN</name>
<dbReference type="Pfam" id="PF03358">
    <property type="entry name" value="FMN_red"/>
    <property type="match status" value="1"/>
</dbReference>
<evidence type="ECO:0000259" key="1">
    <source>
        <dbReference type="Pfam" id="PF03358"/>
    </source>
</evidence>
<dbReference type="PANTHER" id="PTHR30543">
    <property type="entry name" value="CHROMATE REDUCTASE"/>
    <property type="match status" value="1"/>
</dbReference>
<dbReference type="InterPro" id="IPR029039">
    <property type="entry name" value="Flavoprotein-like_sf"/>
</dbReference>
<dbReference type="AlphaFoldDB" id="A0A7Z0ERY8"/>
<evidence type="ECO:0000313" key="3">
    <source>
        <dbReference type="Proteomes" id="UP000572051"/>
    </source>
</evidence>
<dbReference type="EMBL" id="JACCFS010000001">
    <property type="protein sequence ID" value="NYJ37190.1"/>
    <property type="molecule type" value="Genomic_DNA"/>
</dbReference>
<feature type="domain" description="NADPH-dependent FMN reductase-like" evidence="1">
    <location>
        <begin position="5"/>
        <end position="140"/>
    </location>
</feature>
<dbReference type="GO" id="GO:0016491">
    <property type="term" value="F:oxidoreductase activity"/>
    <property type="evidence" value="ECO:0007669"/>
    <property type="project" value="InterPro"/>
</dbReference>
<dbReference type="Gene3D" id="3.40.50.360">
    <property type="match status" value="1"/>
</dbReference>
<dbReference type="RefSeq" id="WP_179827700.1">
    <property type="nucleotide sequence ID" value="NZ_JACCFS010000001.1"/>
</dbReference>
<reference evidence="2 3" key="1">
    <citation type="submission" date="2020-07" db="EMBL/GenBank/DDBJ databases">
        <title>Sequencing the genomes of 1000 actinobacteria strains.</title>
        <authorList>
            <person name="Klenk H.-P."/>
        </authorList>
    </citation>
    <scope>NUCLEOTIDE SEQUENCE [LARGE SCALE GENOMIC DNA]</scope>
    <source>
        <strain evidence="2 3">DSM 44442</strain>
    </source>
</reference>
<evidence type="ECO:0000313" key="2">
    <source>
        <dbReference type="EMBL" id="NYJ37190.1"/>
    </source>
</evidence>
<dbReference type="SUPFAM" id="SSF52218">
    <property type="entry name" value="Flavoproteins"/>
    <property type="match status" value="1"/>
</dbReference>
<dbReference type="PANTHER" id="PTHR30543:SF21">
    <property type="entry name" value="NAD(P)H-DEPENDENT FMN REDUCTASE LOT6"/>
    <property type="match status" value="1"/>
</dbReference>
<proteinExistence type="predicted"/>
<gene>
    <name evidence="2" type="ORF">HNR10_005071</name>
</gene>
<keyword evidence="3" id="KW-1185">Reference proteome</keyword>
<dbReference type="GO" id="GO:0010181">
    <property type="term" value="F:FMN binding"/>
    <property type="evidence" value="ECO:0007669"/>
    <property type="project" value="TreeGrafter"/>
</dbReference>
<sequence>MDNLRIAVILGANRNGRTGTLVGNWFLEQVGGHSGLDVDVLDVADLDPGDGHGAPVADFGSRVAAADGFVVVTPEYNHGYPGPLKSAIDSARREWFGKPVGFVSYGGRSGGLRAVEQLRAVFSELHTTTLRDTVSFHDAHTVFGPDGVPAQDMSEARLAVRVLVEQLEWWALALREARERRPYPGIESLAR</sequence>
<organism evidence="2 3">
    <name type="scientific">Nocardiopsis aegyptia</name>
    <dbReference type="NCBI Taxonomy" id="220378"/>
    <lineage>
        <taxon>Bacteria</taxon>
        <taxon>Bacillati</taxon>
        <taxon>Actinomycetota</taxon>
        <taxon>Actinomycetes</taxon>
        <taxon>Streptosporangiales</taxon>
        <taxon>Nocardiopsidaceae</taxon>
        <taxon>Nocardiopsis</taxon>
    </lineage>
</organism>
<accession>A0A7Z0ERY8</accession>
<comment type="caution">
    <text evidence="2">The sequence shown here is derived from an EMBL/GenBank/DDBJ whole genome shotgun (WGS) entry which is preliminary data.</text>
</comment>
<dbReference type="InterPro" id="IPR050712">
    <property type="entry name" value="NAD(P)H-dep_reductase"/>
</dbReference>
<dbReference type="InterPro" id="IPR005025">
    <property type="entry name" value="FMN_Rdtase-like_dom"/>
</dbReference>
<protein>
    <submittedName>
        <fullName evidence="2">NAD(P)H-dependent FMN reductase</fullName>
    </submittedName>
</protein>